<sequence length="70" mass="7996">MISLECWIKAYILIISTFVILDQNVGFPSDCLVLNNISGCKDAQCRMYLSFFLLLVCITRILHLVPTKKD</sequence>
<accession>A0A2P2PGP8</accession>
<evidence type="ECO:0000313" key="2">
    <source>
        <dbReference type="EMBL" id="MBX53839.1"/>
    </source>
</evidence>
<keyword evidence="1" id="KW-0472">Membrane</keyword>
<proteinExistence type="predicted"/>
<feature type="transmembrane region" description="Helical" evidence="1">
    <location>
        <begin position="7"/>
        <end position="27"/>
    </location>
</feature>
<organism evidence="2">
    <name type="scientific">Rhizophora mucronata</name>
    <name type="common">Asiatic mangrove</name>
    <dbReference type="NCBI Taxonomy" id="61149"/>
    <lineage>
        <taxon>Eukaryota</taxon>
        <taxon>Viridiplantae</taxon>
        <taxon>Streptophyta</taxon>
        <taxon>Embryophyta</taxon>
        <taxon>Tracheophyta</taxon>
        <taxon>Spermatophyta</taxon>
        <taxon>Magnoliopsida</taxon>
        <taxon>eudicotyledons</taxon>
        <taxon>Gunneridae</taxon>
        <taxon>Pentapetalae</taxon>
        <taxon>rosids</taxon>
        <taxon>fabids</taxon>
        <taxon>Malpighiales</taxon>
        <taxon>Rhizophoraceae</taxon>
        <taxon>Rhizophora</taxon>
    </lineage>
</organism>
<protein>
    <submittedName>
        <fullName evidence="2">Uncharacterized protein</fullName>
    </submittedName>
</protein>
<dbReference type="AlphaFoldDB" id="A0A2P2PGP8"/>
<reference evidence="2" key="1">
    <citation type="submission" date="2018-02" db="EMBL/GenBank/DDBJ databases">
        <title>Rhizophora mucronata_Transcriptome.</title>
        <authorList>
            <person name="Meera S.P."/>
            <person name="Sreeshan A."/>
            <person name="Augustine A."/>
        </authorList>
    </citation>
    <scope>NUCLEOTIDE SEQUENCE</scope>
    <source>
        <tissue evidence="2">Leaf</tissue>
    </source>
</reference>
<name>A0A2P2PGP8_RHIMU</name>
<evidence type="ECO:0000256" key="1">
    <source>
        <dbReference type="SAM" id="Phobius"/>
    </source>
</evidence>
<dbReference type="EMBL" id="GGEC01073355">
    <property type="protein sequence ID" value="MBX53839.1"/>
    <property type="molecule type" value="Transcribed_RNA"/>
</dbReference>
<keyword evidence="1" id="KW-1133">Transmembrane helix</keyword>
<feature type="transmembrane region" description="Helical" evidence="1">
    <location>
        <begin position="47"/>
        <end position="65"/>
    </location>
</feature>
<keyword evidence="1" id="KW-0812">Transmembrane</keyword>